<evidence type="ECO:0000256" key="3">
    <source>
        <dbReference type="ARBA" id="ARBA00023204"/>
    </source>
</evidence>
<keyword evidence="5" id="KW-1185">Reference proteome</keyword>
<evidence type="ECO:0000313" key="5">
    <source>
        <dbReference type="Proteomes" id="UP000667802"/>
    </source>
</evidence>
<dbReference type="GO" id="GO:0006281">
    <property type="term" value="P:DNA repair"/>
    <property type="evidence" value="ECO:0007669"/>
    <property type="project" value="UniProtKB-KW"/>
</dbReference>
<dbReference type="AlphaFoldDB" id="A0AAP5ICA5"/>
<dbReference type="EMBL" id="JAALHA020000021">
    <property type="protein sequence ID" value="MDR9899017.1"/>
    <property type="molecule type" value="Genomic_DNA"/>
</dbReference>
<sequence>MLTTEIREELTRIQVELKKVFPPEQHEIRDLPGNAGRWVYLRWQTIRERLDAVCPDWSNDHSEIQYLENEAVCRCGITILGVRKEAIASVPISLVSGKGKEMTRGSPADRLAAEGLKNAAEIWGVGRYLDDQKFVIHYLSDRLSELDENMQGEVRKLCEQYKIYTGVRQPQRKAPENEGSFLHALAGTNPTLKISQRQRNRLWAIGKSELKLSDDQIKSAYKELGFEKCEDITPDKYEQVVERLRSLSKAADNNVAPVQDLYPANNNIVRQIRSITKHQPDWILAQCKRYGYERPGAIPPEQISKLLADMCSDYAYTNGAVESREGACTSFSSAIAFAQTSGQPILQAALDWLGRHQGQKLRA</sequence>
<proteinExistence type="inferred from homology"/>
<dbReference type="InterPro" id="IPR041247">
    <property type="entry name" value="Rad52_fam"/>
</dbReference>
<comment type="similarity">
    <text evidence="1">Belongs to the RAD52 family.</text>
</comment>
<name>A0AAP5ICA5_9CYAN</name>
<reference evidence="5" key="1">
    <citation type="journal article" date="2021" name="Science">
        <title>Hunting the eagle killer: A cyanobacterial neurotoxin causes vacuolar myelinopathy.</title>
        <authorList>
            <person name="Breinlinger S."/>
            <person name="Phillips T.J."/>
            <person name="Haram B.N."/>
            <person name="Mares J."/>
            <person name="Martinez Yerena J.A."/>
            <person name="Hrouzek P."/>
            <person name="Sobotka R."/>
            <person name="Henderson W.M."/>
            <person name="Schmieder P."/>
            <person name="Williams S.M."/>
            <person name="Lauderdale J.D."/>
            <person name="Wilde H.D."/>
            <person name="Gerrin W."/>
            <person name="Kust A."/>
            <person name="Washington J.W."/>
            <person name="Wagner C."/>
            <person name="Geier B."/>
            <person name="Liebeke M."/>
            <person name="Enke H."/>
            <person name="Niedermeyer T.H.J."/>
            <person name="Wilde S.B."/>
        </authorList>
    </citation>
    <scope>NUCLEOTIDE SEQUENCE [LARGE SCALE GENOMIC DNA]</scope>
    <source>
        <strain evidence="5">Thurmond2011</strain>
    </source>
</reference>
<dbReference type="Pfam" id="PF04098">
    <property type="entry name" value="Rad52_Rad22"/>
    <property type="match status" value="1"/>
</dbReference>
<evidence type="ECO:0000313" key="4">
    <source>
        <dbReference type="EMBL" id="MDR9899017.1"/>
    </source>
</evidence>
<protein>
    <submittedName>
        <fullName evidence="4">Uncharacterized protein</fullName>
    </submittedName>
</protein>
<keyword evidence="2" id="KW-0227">DNA damage</keyword>
<dbReference type="Proteomes" id="UP000667802">
    <property type="component" value="Unassembled WGS sequence"/>
</dbReference>
<dbReference type="RefSeq" id="WP_208344525.1">
    <property type="nucleotide sequence ID" value="NZ_CAWQFN010000510.1"/>
</dbReference>
<evidence type="ECO:0000256" key="1">
    <source>
        <dbReference type="ARBA" id="ARBA00006638"/>
    </source>
</evidence>
<organism evidence="4 5">
    <name type="scientific">Aetokthonos hydrillicola Thurmond2011</name>
    <dbReference type="NCBI Taxonomy" id="2712845"/>
    <lineage>
        <taxon>Bacteria</taxon>
        <taxon>Bacillati</taxon>
        <taxon>Cyanobacteriota</taxon>
        <taxon>Cyanophyceae</taxon>
        <taxon>Nostocales</taxon>
        <taxon>Hapalosiphonaceae</taxon>
        <taxon>Aetokthonos</taxon>
    </lineage>
</organism>
<comment type="caution">
    <text evidence="4">The sequence shown here is derived from an EMBL/GenBank/DDBJ whole genome shotgun (WGS) entry which is preliminary data.</text>
</comment>
<keyword evidence="3" id="KW-0234">DNA repair</keyword>
<accession>A0AAP5ICA5</accession>
<evidence type="ECO:0000256" key="2">
    <source>
        <dbReference type="ARBA" id="ARBA00022763"/>
    </source>
</evidence>
<gene>
    <name evidence="4" type="ORF">G7B40_031325</name>
</gene>